<protein>
    <submittedName>
        <fullName evidence="13">HDL010Wp</fullName>
    </submittedName>
</protein>
<dbReference type="PRINTS" id="PR00926">
    <property type="entry name" value="MITOCARRIER"/>
</dbReference>
<reference evidence="13 14" key="1">
    <citation type="submission" date="2016-01" db="EMBL/GenBank/DDBJ databases">
        <title>Genome sequence of the yeast Holleya sinecauda.</title>
        <authorList>
            <person name="Dietrich F.S."/>
        </authorList>
    </citation>
    <scope>NUCLEOTIDE SEQUENCE [LARGE SCALE GENOMIC DNA]</scope>
    <source>
        <strain evidence="13 14">ATCC 58844</strain>
    </source>
</reference>
<feature type="repeat" description="Solcar" evidence="10">
    <location>
        <begin position="79"/>
        <end position="168"/>
    </location>
</feature>
<dbReference type="FunFam" id="1.50.40.10:FF:000075">
    <property type="entry name" value="Nicotinamide adenine dinucleotide transporter 2, mitochondrial"/>
    <property type="match status" value="1"/>
</dbReference>
<dbReference type="AlphaFoldDB" id="A0A0X8HSP1"/>
<feature type="repeat" description="Solcar" evidence="10">
    <location>
        <begin position="175"/>
        <end position="264"/>
    </location>
</feature>
<keyword evidence="9 10" id="KW-0472">Membrane</keyword>
<proteinExistence type="inferred from homology"/>
<dbReference type="Gene3D" id="1.50.40.10">
    <property type="entry name" value="Mitochondrial carrier domain"/>
    <property type="match status" value="2"/>
</dbReference>
<dbReference type="PROSITE" id="PS50920">
    <property type="entry name" value="SOLCAR"/>
    <property type="match status" value="3"/>
</dbReference>
<dbReference type="Pfam" id="PF00153">
    <property type="entry name" value="Mito_carr"/>
    <property type="match status" value="3"/>
</dbReference>
<keyword evidence="14" id="KW-1185">Reference proteome</keyword>
<dbReference type="Proteomes" id="UP000243052">
    <property type="component" value="Chromosome iv"/>
</dbReference>
<evidence type="ECO:0000256" key="11">
    <source>
        <dbReference type="RuleBase" id="RU000488"/>
    </source>
</evidence>
<keyword evidence="3 11" id="KW-0813">Transport</keyword>
<evidence type="ECO:0000256" key="9">
    <source>
        <dbReference type="ARBA" id="ARBA00023136"/>
    </source>
</evidence>
<keyword evidence="8" id="KW-0496">Mitochondrion</keyword>
<dbReference type="InterPro" id="IPR018108">
    <property type="entry name" value="MCP_transmembrane"/>
</dbReference>
<evidence type="ECO:0000256" key="2">
    <source>
        <dbReference type="ARBA" id="ARBA00006375"/>
    </source>
</evidence>
<dbReference type="GO" id="GO:0015215">
    <property type="term" value="F:nucleotide transmembrane transporter activity"/>
    <property type="evidence" value="ECO:0007669"/>
    <property type="project" value="UniProtKB-ARBA"/>
</dbReference>
<evidence type="ECO:0000256" key="12">
    <source>
        <dbReference type="SAM" id="Phobius"/>
    </source>
</evidence>
<evidence type="ECO:0000256" key="5">
    <source>
        <dbReference type="ARBA" id="ARBA00022737"/>
    </source>
</evidence>
<evidence type="ECO:0000256" key="1">
    <source>
        <dbReference type="ARBA" id="ARBA00004448"/>
    </source>
</evidence>
<dbReference type="InterPro" id="IPR002067">
    <property type="entry name" value="MCP"/>
</dbReference>
<evidence type="ECO:0000313" key="13">
    <source>
        <dbReference type="EMBL" id="AMD20734.1"/>
    </source>
</evidence>
<feature type="repeat" description="Solcar" evidence="10">
    <location>
        <begin position="282"/>
        <end position="368"/>
    </location>
</feature>
<feature type="transmembrane region" description="Helical" evidence="12">
    <location>
        <begin position="236"/>
        <end position="258"/>
    </location>
</feature>
<evidence type="ECO:0000256" key="6">
    <source>
        <dbReference type="ARBA" id="ARBA00022792"/>
    </source>
</evidence>
<dbReference type="SUPFAM" id="SSF103506">
    <property type="entry name" value="Mitochondrial carrier"/>
    <property type="match status" value="1"/>
</dbReference>
<dbReference type="GO" id="GO:0005743">
    <property type="term" value="C:mitochondrial inner membrane"/>
    <property type="evidence" value="ECO:0007669"/>
    <property type="project" value="UniProtKB-SubCell"/>
</dbReference>
<sequence length="378" mass="41893">MDEALTSPSTTHLNNDDAVKRNQDLNFQSDVDLLLPECSSPLTSSVVLEEFMDKPHLDNSTEDGNYNGSKTPKFSKGLTDTEIAALSGALSGFVAGVIVCPLDVAKTRLQAQGLYEMPAYYSGLFGSLNTIVRDEGFRGLYKGVVPIVLGYFPTWMIYFTIYEKCKKKYPHIFPNDFLSHSASALTAGAVSTALTNPIWVVKTRLMTQSSKSRHSTNYSGTIDAFRKMYKTEGLKVFYLGLVPSLFGLFHVAIQFPVYEKLKRLLYYNTTVGGMEGGEENDVNLGRLIIASCASKIVASTITYPHEILRTRMQIKSTGGDQLGVFSLIKKISVKEGFAGFYSGFVTNMFRTVPASAITLVSFEYFKKSFKIWNDTLLL</sequence>
<organism evidence="13 14">
    <name type="scientific">Eremothecium sinecaudum</name>
    <dbReference type="NCBI Taxonomy" id="45286"/>
    <lineage>
        <taxon>Eukaryota</taxon>
        <taxon>Fungi</taxon>
        <taxon>Dikarya</taxon>
        <taxon>Ascomycota</taxon>
        <taxon>Saccharomycotina</taxon>
        <taxon>Saccharomycetes</taxon>
        <taxon>Saccharomycetales</taxon>
        <taxon>Saccharomycetaceae</taxon>
        <taxon>Eremothecium</taxon>
    </lineage>
</organism>
<evidence type="ECO:0000256" key="3">
    <source>
        <dbReference type="ARBA" id="ARBA00022448"/>
    </source>
</evidence>
<dbReference type="GeneID" id="28723994"/>
<accession>A0A0X8HSP1</accession>
<dbReference type="OrthoDB" id="10266426at2759"/>
<keyword evidence="7 12" id="KW-1133">Transmembrane helix</keyword>
<keyword evidence="5" id="KW-0677">Repeat</keyword>
<gene>
    <name evidence="13" type="ORF">AW171_hschr42641</name>
</gene>
<evidence type="ECO:0000256" key="8">
    <source>
        <dbReference type="ARBA" id="ARBA00023128"/>
    </source>
</evidence>
<dbReference type="RefSeq" id="XP_017987730.1">
    <property type="nucleotide sequence ID" value="XM_018131692.1"/>
</dbReference>
<feature type="transmembrane region" description="Helical" evidence="12">
    <location>
        <begin position="144"/>
        <end position="162"/>
    </location>
</feature>
<evidence type="ECO:0000313" key="14">
    <source>
        <dbReference type="Proteomes" id="UP000243052"/>
    </source>
</evidence>
<evidence type="ECO:0000256" key="4">
    <source>
        <dbReference type="ARBA" id="ARBA00022692"/>
    </source>
</evidence>
<dbReference type="EMBL" id="CP014244">
    <property type="protein sequence ID" value="AMD20734.1"/>
    <property type="molecule type" value="Genomic_DNA"/>
</dbReference>
<keyword evidence="6" id="KW-0999">Mitochondrion inner membrane</keyword>
<name>A0A0X8HSP1_9SACH</name>
<evidence type="ECO:0000256" key="7">
    <source>
        <dbReference type="ARBA" id="ARBA00022989"/>
    </source>
</evidence>
<keyword evidence="4 10" id="KW-0812">Transmembrane</keyword>
<dbReference type="PANTHER" id="PTHR45683">
    <property type="entry name" value="MITOCHONDRIAL NICOTINAMIDE ADENINE DINUCLEOTIDE TRANSPORTER 1-RELATED-RELATED"/>
    <property type="match status" value="1"/>
</dbReference>
<comment type="subcellular location">
    <subcellularLocation>
        <location evidence="1">Mitochondrion inner membrane</location>
        <topology evidence="1">Multi-pass membrane protein</topology>
    </subcellularLocation>
</comment>
<comment type="similarity">
    <text evidence="2 11">Belongs to the mitochondrial carrier (TC 2.A.29) family.</text>
</comment>
<evidence type="ECO:0000256" key="10">
    <source>
        <dbReference type="PROSITE-ProRule" id="PRU00282"/>
    </source>
</evidence>
<dbReference type="InterPro" id="IPR023395">
    <property type="entry name" value="MCP_dom_sf"/>
</dbReference>
<feature type="transmembrane region" description="Helical" evidence="12">
    <location>
        <begin position="83"/>
        <end position="102"/>
    </location>
</feature>
<dbReference type="InterPro" id="IPR044712">
    <property type="entry name" value="SLC25A32-like"/>
</dbReference>